<accession>A0A1B2EBH2</accession>
<reference evidence="1" key="1">
    <citation type="submission" date="2016-07" db="EMBL/GenBank/DDBJ databases">
        <title>Microvirga ossetica sp. nov. a new species of rhizobia isolated from root nodules of the legume species Vicia alpestris Steven originated from North Ossetia region in the Caucasus.</title>
        <authorList>
            <person name="Safronova V.I."/>
            <person name="Kuznetsova I.G."/>
            <person name="Sazanova A.L."/>
            <person name="Belimov A."/>
            <person name="Andronov E."/>
            <person name="Osledkin Y.S."/>
            <person name="Onishchuk O.P."/>
            <person name="Kurchak O.N."/>
            <person name="Shaposhnikov A.I."/>
            <person name="Willems A."/>
            <person name="Tikhonovich I.A."/>
        </authorList>
    </citation>
    <scope>NUCLEOTIDE SEQUENCE [LARGE SCALE GENOMIC DNA]</scope>
    <source>
        <strain evidence="1">V5/3M</strain>
    </source>
</reference>
<organism evidence="1">
    <name type="scientific">Microvirga ossetica</name>
    <dbReference type="NCBI Taxonomy" id="1882682"/>
    <lineage>
        <taxon>Bacteria</taxon>
        <taxon>Pseudomonadati</taxon>
        <taxon>Pseudomonadota</taxon>
        <taxon>Alphaproteobacteria</taxon>
        <taxon>Hyphomicrobiales</taxon>
        <taxon>Methylobacteriaceae</taxon>
        <taxon>Microvirga</taxon>
    </lineage>
</organism>
<dbReference type="AlphaFoldDB" id="A0A1B2EBH2"/>
<dbReference type="EMBL" id="CP016616">
    <property type="protein sequence ID" value="ANY77305.1"/>
    <property type="molecule type" value="Genomic_DNA"/>
</dbReference>
<evidence type="ECO:0000313" key="1">
    <source>
        <dbReference type="EMBL" id="ANY77305.1"/>
    </source>
</evidence>
<sequence>MASPRAKEIVRSVFGAVPEGLLGVLNRVGGDPLPDPSLYFSLFETFTDPQHRVRRDVLHQQSGPVSAIQIKIIQHLHPVLVHNHILTRLHSVSEAKDANAAFTLIRNAVSSATEEAFRQSVENLGDKTDLATFFSRWIQKIDCPPTLPMIPENDPDIVVMTSGHEIAALGRRFRNCSSTRVVHAAIGYETLLEWKPSPGLVAQCRRLTDGQWILTDIHAKGNGQVEPSAAAAFRRKLQELGIPALSPGDLFPRARGVLSMIGVWHGLGNNLGFEDEDVVDDEDFAEVGNAA</sequence>
<dbReference type="KEGG" id="moc:BB934_02930"/>
<gene>
    <name evidence="1" type="ORF">BB934_02930</name>
</gene>
<name>A0A1B2EBH2_9HYPH</name>
<protein>
    <submittedName>
        <fullName evidence="1">Uncharacterized protein</fullName>
    </submittedName>
</protein>
<proteinExistence type="predicted"/>